<evidence type="ECO:0000259" key="10">
    <source>
        <dbReference type="PROSITE" id="PS50928"/>
    </source>
</evidence>
<protein>
    <submittedName>
        <fullName evidence="11">Amino acid ABC transporter membrane protein 1, PAAT family</fullName>
    </submittedName>
</protein>
<feature type="transmembrane region" description="Helical" evidence="9">
    <location>
        <begin position="94"/>
        <end position="115"/>
    </location>
</feature>
<evidence type="ECO:0000313" key="12">
    <source>
        <dbReference type="Proteomes" id="UP000198638"/>
    </source>
</evidence>
<evidence type="ECO:0000256" key="4">
    <source>
        <dbReference type="ARBA" id="ARBA00022475"/>
    </source>
</evidence>
<evidence type="ECO:0000256" key="7">
    <source>
        <dbReference type="ARBA" id="ARBA00022989"/>
    </source>
</evidence>
<feature type="transmembrane region" description="Helical" evidence="9">
    <location>
        <begin position="193"/>
        <end position="214"/>
    </location>
</feature>
<comment type="subcellular location">
    <subcellularLocation>
        <location evidence="1">Cell inner membrane</location>
        <topology evidence="1">Multi-pass membrane protein</topology>
    </subcellularLocation>
    <subcellularLocation>
        <location evidence="9">Cell membrane</location>
        <topology evidence="9">Multi-pass membrane protein</topology>
    </subcellularLocation>
</comment>
<name>A0A1H4D2U8_9BURK</name>
<evidence type="ECO:0000256" key="5">
    <source>
        <dbReference type="ARBA" id="ARBA00022692"/>
    </source>
</evidence>
<dbReference type="GO" id="GO:0043190">
    <property type="term" value="C:ATP-binding cassette (ABC) transporter complex"/>
    <property type="evidence" value="ECO:0007669"/>
    <property type="project" value="InterPro"/>
</dbReference>
<evidence type="ECO:0000256" key="9">
    <source>
        <dbReference type="RuleBase" id="RU363032"/>
    </source>
</evidence>
<dbReference type="PROSITE" id="PS50928">
    <property type="entry name" value="ABC_TM1"/>
    <property type="match status" value="1"/>
</dbReference>
<dbReference type="EMBL" id="FNRQ01000002">
    <property type="protein sequence ID" value="SEA66642.1"/>
    <property type="molecule type" value="Genomic_DNA"/>
</dbReference>
<gene>
    <name evidence="11" type="ORF">SAMN05192564_102620</name>
</gene>
<dbReference type="Proteomes" id="UP000198638">
    <property type="component" value="Unassembled WGS sequence"/>
</dbReference>
<accession>A0A1H4D2U8</accession>
<dbReference type="InterPro" id="IPR043429">
    <property type="entry name" value="ArtM/GltK/GlnP/TcyL/YhdX-like"/>
</dbReference>
<keyword evidence="5 9" id="KW-0812">Transmembrane</keyword>
<dbReference type="InterPro" id="IPR000515">
    <property type="entry name" value="MetI-like"/>
</dbReference>
<dbReference type="OrthoDB" id="7026155at2"/>
<dbReference type="STRING" id="83784.SAMN05192564_102620"/>
<evidence type="ECO:0000256" key="2">
    <source>
        <dbReference type="ARBA" id="ARBA00010072"/>
    </source>
</evidence>
<keyword evidence="12" id="KW-1185">Reference proteome</keyword>
<feature type="transmembrane region" description="Helical" evidence="9">
    <location>
        <begin position="62"/>
        <end position="82"/>
    </location>
</feature>
<keyword evidence="3 9" id="KW-0813">Transport</keyword>
<keyword evidence="6" id="KW-0029">Amino-acid transport</keyword>
<keyword evidence="4" id="KW-1003">Cell membrane</keyword>
<comment type="similarity">
    <text evidence="2">Belongs to the binding-protein-dependent transport system permease family. HisMQ subfamily.</text>
</comment>
<dbReference type="PANTHER" id="PTHR30614:SF0">
    <property type="entry name" value="L-CYSTINE TRANSPORT SYSTEM PERMEASE PROTEIN TCYL"/>
    <property type="match status" value="1"/>
</dbReference>
<dbReference type="GO" id="GO:0022857">
    <property type="term" value="F:transmembrane transporter activity"/>
    <property type="evidence" value="ECO:0007669"/>
    <property type="project" value="InterPro"/>
</dbReference>
<dbReference type="CDD" id="cd06261">
    <property type="entry name" value="TM_PBP2"/>
    <property type="match status" value="1"/>
</dbReference>
<evidence type="ECO:0000256" key="6">
    <source>
        <dbReference type="ARBA" id="ARBA00022970"/>
    </source>
</evidence>
<dbReference type="NCBIfam" id="TIGR01726">
    <property type="entry name" value="HEQRo_perm_3TM"/>
    <property type="match status" value="1"/>
</dbReference>
<dbReference type="GO" id="GO:0006865">
    <property type="term" value="P:amino acid transport"/>
    <property type="evidence" value="ECO:0007669"/>
    <property type="project" value="UniProtKB-KW"/>
</dbReference>
<evidence type="ECO:0000313" key="11">
    <source>
        <dbReference type="EMBL" id="SEA66642.1"/>
    </source>
</evidence>
<dbReference type="Pfam" id="PF00528">
    <property type="entry name" value="BPD_transp_1"/>
    <property type="match status" value="1"/>
</dbReference>
<sequence length="224" mass="24549">MNSTSHFDWTYLLSAAPALLVGLRMTIVVAGSCILCSLVLGYIGSAVLYFEVPYVRRVVRAYIALIRNTPLLVQIFFFYFGLPELGVRVDATLSGILVLSVWGGAYQIENLRGALLNLPRALIEGARSLGIHPLRIYLFVMLPLATRTVVPALMNTSVSITKNSALLTAIGVPELTYVAMDNIASSYRSLENFFALFVGYLVIVLCMSVFANLVEHHLGRGFGK</sequence>
<proteinExistence type="inferred from homology"/>
<feature type="domain" description="ABC transmembrane type-1" evidence="10">
    <location>
        <begin position="23"/>
        <end position="211"/>
    </location>
</feature>
<dbReference type="RefSeq" id="WP_090532363.1">
    <property type="nucleotide sequence ID" value="NZ_FNRQ01000002.1"/>
</dbReference>
<dbReference type="InterPro" id="IPR010065">
    <property type="entry name" value="AA_ABC_transptr_permease_3TM"/>
</dbReference>
<dbReference type="InterPro" id="IPR035906">
    <property type="entry name" value="MetI-like_sf"/>
</dbReference>
<reference evidence="12" key="1">
    <citation type="submission" date="2016-10" db="EMBL/GenBank/DDBJ databases">
        <authorList>
            <person name="Varghese N."/>
            <person name="Submissions S."/>
        </authorList>
    </citation>
    <scope>NUCLEOTIDE SEQUENCE [LARGE SCALE GENOMIC DNA]</scope>
    <source>
        <strain evidence="12">LMG 24000</strain>
    </source>
</reference>
<organism evidence="11 12">
    <name type="scientific">Paraburkholderia sartisoli</name>
    <dbReference type="NCBI Taxonomy" id="83784"/>
    <lineage>
        <taxon>Bacteria</taxon>
        <taxon>Pseudomonadati</taxon>
        <taxon>Pseudomonadota</taxon>
        <taxon>Betaproteobacteria</taxon>
        <taxon>Burkholderiales</taxon>
        <taxon>Burkholderiaceae</taxon>
        <taxon>Paraburkholderia</taxon>
    </lineage>
</organism>
<dbReference type="Gene3D" id="1.10.3720.10">
    <property type="entry name" value="MetI-like"/>
    <property type="match status" value="1"/>
</dbReference>
<dbReference type="SUPFAM" id="SSF161098">
    <property type="entry name" value="MetI-like"/>
    <property type="match status" value="1"/>
</dbReference>
<dbReference type="PANTHER" id="PTHR30614">
    <property type="entry name" value="MEMBRANE COMPONENT OF AMINO ACID ABC TRANSPORTER"/>
    <property type="match status" value="1"/>
</dbReference>
<evidence type="ECO:0000256" key="1">
    <source>
        <dbReference type="ARBA" id="ARBA00004429"/>
    </source>
</evidence>
<keyword evidence="7 9" id="KW-1133">Transmembrane helix</keyword>
<evidence type="ECO:0000256" key="3">
    <source>
        <dbReference type="ARBA" id="ARBA00022448"/>
    </source>
</evidence>
<feature type="transmembrane region" description="Helical" evidence="9">
    <location>
        <begin position="27"/>
        <end position="50"/>
    </location>
</feature>
<keyword evidence="8 9" id="KW-0472">Membrane</keyword>
<evidence type="ECO:0000256" key="8">
    <source>
        <dbReference type="ARBA" id="ARBA00023136"/>
    </source>
</evidence>
<dbReference type="AlphaFoldDB" id="A0A1H4D2U8"/>